<accession>A0A6B3LTT3</accession>
<dbReference type="Proteomes" id="UP000474777">
    <property type="component" value="Unassembled WGS sequence"/>
</dbReference>
<reference evidence="1 2" key="1">
    <citation type="submission" date="2020-02" db="EMBL/GenBank/DDBJ databases">
        <authorList>
            <person name="Kim M.K."/>
        </authorList>
    </citation>
    <scope>NUCLEOTIDE SEQUENCE [LARGE SCALE GENOMIC DNA]</scope>
    <source>
        <strain evidence="1 2">BT327</strain>
    </source>
</reference>
<evidence type="ECO:0000313" key="1">
    <source>
        <dbReference type="EMBL" id="NEM97418.1"/>
    </source>
</evidence>
<dbReference type="NCBIfam" id="TIGR03696">
    <property type="entry name" value="Rhs_assc_core"/>
    <property type="match status" value="1"/>
</dbReference>
<dbReference type="Gene3D" id="2.180.10.10">
    <property type="entry name" value="RHS repeat-associated core"/>
    <property type="match status" value="1"/>
</dbReference>
<protein>
    <submittedName>
        <fullName evidence="1">RHS repeat-associated core domain-containing protein</fullName>
    </submittedName>
</protein>
<dbReference type="AlphaFoldDB" id="A0A6B3LTT3"/>
<dbReference type="EMBL" id="JAAGWD010000002">
    <property type="protein sequence ID" value="NEM97418.1"/>
    <property type="molecule type" value="Genomic_DNA"/>
</dbReference>
<comment type="caution">
    <text evidence="1">The sequence shown here is derived from an EMBL/GenBank/DDBJ whole genome shotgun (WGS) entry which is preliminary data.</text>
</comment>
<dbReference type="PANTHER" id="PTHR32305:SF15">
    <property type="entry name" value="PROTEIN RHSA-RELATED"/>
    <property type="match status" value="1"/>
</dbReference>
<dbReference type="PANTHER" id="PTHR32305">
    <property type="match status" value="1"/>
</dbReference>
<sequence length="322" mass="36530">MSRVQLCIKEHYDPWGLNLAGLEQQQTPDHLFQYNGKERQTELGLNWMDYGARMYDAQIGRWHVVDPLADVSPSLTPYRYGFNNPVRFIDPDGMYEGEAGTYNNGDEDFDDVLKYFGIGQSQSKDSPRKTAHDLYKSNTQVLPALPGQDSFWGRVKNSFSSDRTIIIGGSEFEVNADGHISRENFMDVAVFPEEAMLFTPGGQISRGFSFSSKAAAFRHYAKHVKNIEFIWKTGDWKAASKFGSLSNYKSLTEYTKAASEFFMKAPSTSMTFVSRQGTIFRYDLTSGNFGTATVDGAIQTFYRLDKEKGLQYFIKQIEIYGK</sequence>
<gene>
    <name evidence="1" type="ORF">GXP69_06905</name>
</gene>
<proteinExistence type="predicted"/>
<dbReference type="InterPro" id="IPR022385">
    <property type="entry name" value="Rhs_assc_core"/>
</dbReference>
<organism evidence="1 2">
    <name type="scientific">Pontibacter burrus</name>
    <dbReference type="NCBI Taxonomy" id="2704466"/>
    <lineage>
        <taxon>Bacteria</taxon>
        <taxon>Pseudomonadati</taxon>
        <taxon>Bacteroidota</taxon>
        <taxon>Cytophagia</taxon>
        <taxon>Cytophagales</taxon>
        <taxon>Hymenobacteraceae</taxon>
        <taxon>Pontibacter</taxon>
    </lineage>
</organism>
<name>A0A6B3LTT3_9BACT</name>
<dbReference type="InterPro" id="IPR050708">
    <property type="entry name" value="T6SS_VgrG/RHS"/>
</dbReference>
<evidence type="ECO:0000313" key="2">
    <source>
        <dbReference type="Proteomes" id="UP000474777"/>
    </source>
</evidence>
<keyword evidence="2" id="KW-1185">Reference proteome</keyword>